<feature type="transmembrane region" description="Helical" evidence="6">
    <location>
        <begin position="272"/>
        <end position="295"/>
    </location>
</feature>
<name>A0A6J6Q5T3_9ZZZZ</name>
<evidence type="ECO:0000256" key="2">
    <source>
        <dbReference type="ARBA" id="ARBA00022475"/>
    </source>
</evidence>
<keyword evidence="4 6" id="KW-1133">Transmembrane helix</keyword>
<evidence type="ECO:0000313" key="8">
    <source>
        <dbReference type="EMBL" id="CAB4844930.1"/>
    </source>
</evidence>
<feature type="transmembrane region" description="Helical" evidence="6">
    <location>
        <begin position="342"/>
        <end position="359"/>
    </location>
</feature>
<feature type="transmembrane region" description="Helical" evidence="6">
    <location>
        <begin position="132"/>
        <end position="152"/>
    </location>
</feature>
<dbReference type="EMBL" id="CAEZXN010000038">
    <property type="protein sequence ID" value="CAB4704168.1"/>
    <property type="molecule type" value="Genomic_DNA"/>
</dbReference>
<evidence type="ECO:0000256" key="3">
    <source>
        <dbReference type="ARBA" id="ARBA00022692"/>
    </source>
</evidence>
<organism evidence="7">
    <name type="scientific">freshwater metagenome</name>
    <dbReference type="NCBI Taxonomy" id="449393"/>
    <lineage>
        <taxon>unclassified sequences</taxon>
        <taxon>metagenomes</taxon>
        <taxon>ecological metagenomes</taxon>
    </lineage>
</organism>
<accession>A0A6J6Q5T3</accession>
<gene>
    <name evidence="7" type="ORF">UFOPK2423_01343</name>
    <name evidence="8" type="ORF">UFOPK3266_01289</name>
    <name evidence="9" type="ORF">UFOPK4367_00927</name>
</gene>
<feature type="transmembrane region" description="Helical" evidence="6">
    <location>
        <begin position="365"/>
        <end position="386"/>
    </location>
</feature>
<sequence length="496" mass="54151">MSENQVPEEIQESAATEAAKLGIGTDEWVAQHEERIARKKGIKGLPQLINESIPAWARWGVLLLISFAFGAFVDNQYLLRIGVNLGLFVMLSYGLNIVMGYAGLLDLGYVAFYGIGAYGYALMSSEQIGHHWSTWLTVLIIIIGTALLGYIVSLPSRRLFGDYLAIVTLFFGQVFVQLVLASDNITFPWAEDYVDITAGANGIPGIDPFSFFGHKFLNIRDYYWLLLVLVALLTIAISRVNRTRIGRAWRTIREDALAAESMGVMVNRLKTMAFVTGAAIAGLAGAIFAAMQTAVFVSGFDMPLMTMIYAAVILGGSGSLAGAVMGAIVMSVLPEVLRVTNYSEILFLAVLVLTLAAVGKSVKRFTINIVGIALIGFLVKILLGAASIKTTPTKEWVVGPVSRALSHWMYVPLDRVLWGNCAFVILIVLIAYFTTTTPRIKSILLPVIGYLGIFLWEVRLVTDVNTTRQLLIGAMLVVLMITRPQGFLGKARVEVL</sequence>
<protein>
    <submittedName>
        <fullName evidence="7">Unannotated protein</fullName>
    </submittedName>
</protein>
<feature type="transmembrane region" description="Helical" evidence="6">
    <location>
        <begin position="222"/>
        <end position="240"/>
    </location>
</feature>
<evidence type="ECO:0000313" key="9">
    <source>
        <dbReference type="EMBL" id="CAB5076162.1"/>
    </source>
</evidence>
<keyword evidence="3 6" id="KW-0812">Transmembrane</keyword>
<feature type="transmembrane region" description="Helical" evidence="6">
    <location>
        <begin position="470"/>
        <end position="488"/>
    </location>
</feature>
<evidence type="ECO:0000256" key="1">
    <source>
        <dbReference type="ARBA" id="ARBA00004651"/>
    </source>
</evidence>
<dbReference type="InterPro" id="IPR043428">
    <property type="entry name" value="LivM-like"/>
</dbReference>
<evidence type="ECO:0000256" key="6">
    <source>
        <dbReference type="SAM" id="Phobius"/>
    </source>
</evidence>
<dbReference type="PANTHER" id="PTHR30482:SF10">
    <property type="entry name" value="HIGH-AFFINITY BRANCHED-CHAIN AMINO ACID TRANSPORT PROTEIN BRAE"/>
    <property type="match status" value="1"/>
</dbReference>
<comment type="subcellular location">
    <subcellularLocation>
        <location evidence="1">Cell membrane</location>
        <topology evidence="1">Multi-pass membrane protein</topology>
    </subcellularLocation>
</comment>
<dbReference type="Pfam" id="PF02653">
    <property type="entry name" value="BPD_transp_2"/>
    <property type="match status" value="1"/>
</dbReference>
<dbReference type="InterPro" id="IPR001851">
    <property type="entry name" value="ABC_transp_permease"/>
</dbReference>
<dbReference type="EMBL" id="CAFBAA010000039">
    <property type="protein sequence ID" value="CAB4844930.1"/>
    <property type="molecule type" value="Genomic_DNA"/>
</dbReference>
<evidence type="ECO:0000256" key="5">
    <source>
        <dbReference type="ARBA" id="ARBA00023136"/>
    </source>
</evidence>
<feature type="transmembrane region" description="Helical" evidence="6">
    <location>
        <begin position="85"/>
        <end position="112"/>
    </location>
</feature>
<keyword evidence="5 6" id="KW-0472">Membrane</keyword>
<dbReference type="EMBL" id="CAFBRC010000056">
    <property type="protein sequence ID" value="CAB5076162.1"/>
    <property type="molecule type" value="Genomic_DNA"/>
</dbReference>
<proteinExistence type="predicted"/>
<reference evidence="7" key="1">
    <citation type="submission" date="2020-05" db="EMBL/GenBank/DDBJ databases">
        <authorList>
            <person name="Chiriac C."/>
            <person name="Salcher M."/>
            <person name="Ghai R."/>
            <person name="Kavagutti S V."/>
        </authorList>
    </citation>
    <scope>NUCLEOTIDE SEQUENCE</scope>
</reference>
<dbReference type="GO" id="GO:0015658">
    <property type="term" value="F:branched-chain amino acid transmembrane transporter activity"/>
    <property type="evidence" value="ECO:0007669"/>
    <property type="project" value="InterPro"/>
</dbReference>
<evidence type="ECO:0000256" key="4">
    <source>
        <dbReference type="ARBA" id="ARBA00022989"/>
    </source>
</evidence>
<dbReference type="AlphaFoldDB" id="A0A6J6Q5T3"/>
<feature type="transmembrane region" description="Helical" evidence="6">
    <location>
        <begin position="307"/>
        <end position="330"/>
    </location>
</feature>
<feature type="transmembrane region" description="Helical" evidence="6">
    <location>
        <begin position="416"/>
        <end position="434"/>
    </location>
</feature>
<feature type="transmembrane region" description="Helical" evidence="6">
    <location>
        <begin position="440"/>
        <end position="458"/>
    </location>
</feature>
<feature type="transmembrane region" description="Helical" evidence="6">
    <location>
        <begin position="56"/>
        <end position="73"/>
    </location>
</feature>
<dbReference type="PANTHER" id="PTHR30482">
    <property type="entry name" value="HIGH-AFFINITY BRANCHED-CHAIN AMINO ACID TRANSPORT SYSTEM PERMEASE"/>
    <property type="match status" value="1"/>
</dbReference>
<keyword evidence="2" id="KW-1003">Cell membrane</keyword>
<evidence type="ECO:0000313" key="7">
    <source>
        <dbReference type="EMBL" id="CAB4704168.1"/>
    </source>
</evidence>
<dbReference type="GO" id="GO:0005886">
    <property type="term" value="C:plasma membrane"/>
    <property type="evidence" value="ECO:0007669"/>
    <property type="project" value="UniProtKB-SubCell"/>
</dbReference>
<dbReference type="CDD" id="cd06581">
    <property type="entry name" value="TM_PBP1_LivM_like"/>
    <property type="match status" value="1"/>
</dbReference>
<feature type="transmembrane region" description="Helical" evidence="6">
    <location>
        <begin position="159"/>
        <end position="180"/>
    </location>
</feature>